<dbReference type="AlphaFoldDB" id="A0A010ZPZ5"/>
<feature type="domain" description="Thioredoxin" evidence="7">
    <location>
        <begin position="29"/>
        <end position="189"/>
    </location>
</feature>
<dbReference type="RefSeq" id="WP_035847779.1">
    <property type="nucleotide sequence ID" value="NZ_KK073874.1"/>
</dbReference>
<feature type="signal peptide" evidence="6">
    <location>
        <begin position="1"/>
        <end position="22"/>
    </location>
</feature>
<dbReference type="Pfam" id="PF08534">
    <property type="entry name" value="Redoxin"/>
    <property type="match status" value="1"/>
</dbReference>
<evidence type="ECO:0000256" key="5">
    <source>
        <dbReference type="ARBA" id="ARBA00023284"/>
    </source>
</evidence>
<dbReference type="CDD" id="cd02966">
    <property type="entry name" value="TlpA_like_family"/>
    <property type="match status" value="1"/>
</dbReference>
<dbReference type="EMBL" id="JFBT01000001">
    <property type="protein sequence ID" value="EXG79252.1"/>
    <property type="molecule type" value="Genomic_DNA"/>
</dbReference>
<keyword evidence="8" id="KW-0413">Isomerase</keyword>
<comment type="caution">
    <text evidence="8">The sequence shown here is derived from an EMBL/GenBank/DDBJ whole genome shotgun (WGS) entry which is preliminary data.</text>
</comment>
<keyword evidence="5" id="KW-0676">Redox-active center</keyword>
<evidence type="ECO:0000313" key="9">
    <source>
        <dbReference type="Proteomes" id="UP000021053"/>
    </source>
</evidence>
<accession>A0A010ZPZ5</accession>
<dbReference type="InterPro" id="IPR013766">
    <property type="entry name" value="Thioredoxin_domain"/>
</dbReference>
<dbReference type="InterPro" id="IPR013740">
    <property type="entry name" value="Redoxin"/>
</dbReference>
<keyword evidence="4" id="KW-1015">Disulfide bond</keyword>
<evidence type="ECO:0000256" key="4">
    <source>
        <dbReference type="ARBA" id="ARBA00023157"/>
    </source>
</evidence>
<feature type="chain" id="PRO_5039558894" evidence="6">
    <location>
        <begin position="23"/>
        <end position="193"/>
    </location>
</feature>
<dbReference type="InterPro" id="IPR050553">
    <property type="entry name" value="Thioredoxin_ResA/DsbE_sf"/>
</dbReference>
<dbReference type="GO" id="GO:0017004">
    <property type="term" value="P:cytochrome complex assembly"/>
    <property type="evidence" value="ECO:0007669"/>
    <property type="project" value="UniProtKB-KW"/>
</dbReference>
<proteinExistence type="predicted"/>
<keyword evidence="9" id="KW-1185">Reference proteome</keyword>
<dbReference type="GO" id="GO:0030313">
    <property type="term" value="C:cell envelope"/>
    <property type="evidence" value="ECO:0007669"/>
    <property type="project" value="UniProtKB-SubCell"/>
</dbReference>
<evidence type="ECO:0000259" key="7">
    <source>
        <dbReference type="PROSITE" id="PS51352"/>
    </source>
</evidence>
<keyword evidence="2" id="KW-0201">Cytochrome c-type biogenesis</keyword>
<organism evidence="8 9">
    <name type="scientific">Cryptosporangium arvum DSM 44712</name>
    <dbReference type="NCBI Taxonomy" id="927661"/>
    <lineage>
        <taxon>Bacteria</taxon>
        <taxon>Bacillati</taxon>
        <taxon>Actinomycetota</taxon>
        <taxon>Actinomycetes</taxon>
        <taxon>Cryptosporangiales</taxon>
        <taxon>Cryptosporangiaceae</taxon>
        <taxon>Cryptosporangium</taxon>
    </lineage>
</organism>
<dbReference type="PROSITE" id="PS51257">
    <property type="entry name" value="PROKAR_LIPOPROTEIN"/>
    <property type="match status" value="1"/>
</dbReference>
<protein>
    <submittedName>
        <fullName evidence="8">Thiol-disulfide isomerase-like thioredoxin</fullName>
    </submittedName>
</protein>
<keyword evidence="6" id="KW-0732">Signal</keyword>
<evidence type="ECO:0000256" key="6">
    <source>
        <dbReference type="SAM" id="SignalP"/>
    </source>
</evidence>
<name>A0A010ZPZ5_9ACTN</name>
<dbReference type="GO" id="GO:0016853">
    <property type="term" value="F:isomerase activity"/>
    <property type="evidence" value="ECO:0007669"/>
    <property type="project" value="UniProtKB-KW"/>
</dbReference>
<evidence type="ECO:0000256" key="1">
    <source>
        <dbReference type="ARBA" id="ARBA00004196"/>
    </source>
</evidence>
<dbReference type="HOGENOM" id="CLU_042529_11_1_11"/>
<dbReference type="PANTHER" id="PTHR42852">
    <property type="entry name" value="THIOL:DISULFIDE INTERCHANGE PROTEIN DSBE"/>
    <property type="match status" value="1"/>
</dbReference>
<reference evidence="8 9" key="1">
    <citation type="submission" date="2013-07" db="EMBL/GenBank/DDBJ databases">
        <authorList>
            <consortium name="DOE Joint Genome Institute"/>
            <person name="Eisen J."/>
            <person name="Huntemann M."/>
            <person name="Han J."/>
            <person name="Chen A."/>
            <person name="Kyrpides N."/>
            <person name="Mavromatis K."/>
            <person name="Markowitz V."/>
            <person name="Palaniappan K."/>
            <person name="Ivanova N."/>
            <person name="Schaumberg A."/>
            <person name="Pati A."/>
            <person name="Liolios K."/>
            <person name="Nordberg H.P."/>
            <person name="Cantor M.N."/>
            <person name="Hua S.X."/>
            <person name="Woyke T."/>
        </authorList>
    </citation>
    <scope>NUCLEOTIDE SEQUENCE [LARGE SCALE GENOMIC DNA]</scope>
    <source>
        <strain evidence="8 9">DSM 44712</strain>
    </source>
</reference>
<evidence type="ECO:0000256" key="3">
    <source>
        <dbReference type="ARBA" id="ARBA00022968"/>
    </source>
</evidence>
<comment type="subcellular location">
    <subcellularLocation>
        <location evidence="1">Cell envelope</location>
    </subcellularLocation>
</comment>
<dbReference type="SUPFAM" id="SSF52833">
    <property type="entry name" value="Thioredoxin-like"/>
    <property type="match status" value="1"/>
</dbReference>
<dbReference type="GO" id="GO:0016491">
    <property type="term" value="F:oxidoreductase activity"/>
    <property type="evidence" value="ECO:0007669"/>
    <property type="project" value="InterPro"/>
</dbReference>
<dbReference type="OrthoDB" id="9796554at2"/>
<evidence type="ECO:0000256" key="2">
    <source>
        <dbReference type="ARBA" id="ARBA00022748"/>
    </source>
</evidence>
<dbReference type="Gene3D" id="3.40.30.10">
    <property type="entry name" value="Glutaredoxin"/>
    <property type="match status" value="1"/>
</dbReference>
<evidence type="ECO:0000313" key="8">
    <source>
        <dbReference type="EMBL" id="EXG79252.1"/>
    </source>
</evidence>
<gene>
    <name evidence="8" type="ORF">CryarDRAFT_0283</name>
</gene>
<sequence length="193" mass="19688">MKRLLAVALVVLLAGCSSSGPADVEPKPTKAAFASSKFAACPAAAGSAPADSPLRSVEPLLCMDPSGKKVTIGAPTGHPVVLNLWGSWCPPCGKEMPAFVRLAASAGDRVSVVGVNTADDASRAVAAADELDVRFANVFDRGEEVRKALGVNALPATAFVSAAGEVVHVHRGTPLTDATLNALVRQHLGVTVE</sequence>
<dbReference type="InterPro" id="IPR036249">
    <property type="entry name" value="Thioredoxin-like_sf"/>
</dbReference>
<keyword evidence="3" id="KW-0735">Signal-anchor</keyword>
<keyword evidence="3" id="KW-0812">Transmembrane</keyword>
<dbReference type="PROSITE" id="PS00194">
    <property type="entry name" value="THIOREDOXIN_1"/>
    <property type="match status" value="1"/>
</dbReference>
<dbReference type="InterPro" id="IPR017937">
    <property type="entry name" value="Thioredoxin_CS"/>
</dbReference>
<dbReference type="PANTHER" id="PTHR42852:SF6">
    <property type="entry name" value="THIOL:DISULFIDE INTERCHANGE PROTEIN DSBE"/>
    <property type="match status" value="1"/>
</dbReference>
<dbReference type="PROSITE" id="PS51352">
    <property type="entry name" value="THIOREDOXIN_2"/>
    <property type="match status" value="1"/>
</dbReference>
<dbReference type="Proteomes" id="UP000021053">
    <property type="component" value="Unassembled WGS sequence"/>
</dbReference>